<evidence type="ECO:0000256" key="1">
    <source>
        <dbReference type="SAM" id="MobiDB-lite"/>
    </source>
</evidence>
<keyword evidence="2" id="KW-1185">Reference proteome</keyword>
<dbReference type="WBParaSite" id="HCON_00040370-00001">
    <property type="protein sequence ID" value="HCON_00040370-00001"/>
    <property type="gene ID" value="HCON_00040370"/>
</dbReference>
<dbReference type="Pfam" id="PF01359">
    <property type="entry name" value="Transposase_1"/>
    <property type="match status" value="1"/>
</dbReference>
<reference evidence="3" key="1">
    <citation type="submission" date="2020-12" db="UniProtKB">
        <authorList>
            <consortium name="WormBaseParasite"/>
        </authorList>
    </citation>
    <scope>IDENTIFICATION</scope>
    <source>
        <strain evidence="3">MHco3</strain>
    </source>
</reference>
<feature type="region of interest" description="Disordered" evidence="1">
    <location>
        <begin position="25"/>
        <end position="64"/>
    </location>
</feature>
<dbReference type="Gene3D" id="3.30.420.10">
    <property type="entry name" value="Ribonuclease H-like superfamily/Ribonuclease H"/>
    <property type="match status" value="1"/>
</dbReference>
<dbReference type="GO" id="GO:0003676">
    <property type="term" value="F:nucleic acid binding"/>
    <property type="evidence" value="ECO:0007669"/>
    <property type="project" value="InterPro"/>
</dbReference>
<dbReference type="InterPro" id="IPR036397">
    <property type="entry name" value="RNaseH_sf"/>
</dbReference>
<dbReference type="Proteomes" id="UP000025227">
    <property type="component" value="Unplaced"/>
</dbReference>
<organism evidence="2 3">
    <name type="scientific">Haemonchus contortus</name>
    <name type="common">Barber pole worm</name>
    <dbReference type="NCBI Taxonomy" id="6289"/>
    <lineage>
        <taxon>Eukaryota</taxon>
        <taxon>Metazoa</taxon>
        <taxon>Ecdysozoa</taxon>
        <taxon>Nematoda</taxon>
        <taxon>Chromadorea</taxon>
        <taxon>Rhabditida</taxon>
        <taxon>Rhabditina</taxon>
        <taxon>Rhabditomorpha</taxon>
        <taxon>Strongyloidea</taxon>
        <taxon>Trichostrongylidae</taxon>
        <taxon>Haemonchus</taxon>
    </lineage>
</organism>
<dbReference type="OrthoDB" id="5863303at2759"/>
<dbReference type="PANTHER" id="PTHR46060:SF1">
    <property type="entry name" value="MARINER MOS1 TRANSPOSASE-LIKE PROTEIN"/>
    <property type="match status" value="1"/>
</dbReference>
<evidence type="ECO:0000313" key="2">
    <source>
        <dbReference type="Proteomes" id="UP000025227"/>
    </source>
</evidence>
<proteinExistence type="predicted"/>
<name>A0A7I4Y1X1_HAECO</name>
<sequence length="243" mass="27848">MGSSAPILTTCYRWYARFSRGEISLDDAPRRGRPRSSKTDIVLASARSNPSQSLRGMERTTATSRSTIHRILRRSLLRAALPGVIPHSPTEHERRVRVDVCQKLLSRKRTMAWTDFIIAQDEKCISYENPQRKLQWLPVDVKPQPVPKSGAHAKKEMISFFFCSTSCVYYEFLPEGTAMTARVFFEQLREMVSRVPSSHRLQGKFVIVMDNARPHHARTTTEELERLGITWLPHPPYSPDLSP</sequence>
<protein>
    <submittedName>
        <fullName evidence="3">Transposase</fullName>
    </submittedName>
</protein>
<accession>A0A7I4Y1X1</accession>
<dbReference type="PANTHER" id="PTHR46060">
    <property type="entry name" value="MARINER MOS1 TRANSPOSASE-LIKE PROTEIN"/>
    <property type="match status" value="1"/>
</dbReference>
<evidence type="ECO:0000313" key="3">
    <source>
        <dbReference type="WBParaSite" id="HCON_00040370-00001"/>
    </source>
</evidence>
<dbReference type="InterPro" id="IPR052709">
    <property type="entry name" value="Transposase-MT_Hybrid"/>
</dbReference>
<dbReference type="AlphaFoldDB" id="A0A7I4Y1X1"/>
<dbReference type="InterPro" id="IPR001888">
    <property type="entry name" value="Transposase_1"/>
</dbReference>
<dbReference type="OMA" id="TTTWIAS"/>